<sequence length="164" mass="18583">MKINEFVEVSFKKGATFIFKVDSNEIVYKCSPFSGKELVSVNGNLVSESQSYKLKSSHRFVVDGVKYEVNFESKDLINGDNECSLVKEGQLIKLYKLKYIKPPKKPIYYWIPPLVLGALAGVGITQGILPIWLCIVFSVLAFVIVFIFELISNMENWECEVVDV</sequence>
<keyword evidence="1" id="KW-1133">Transmembrane helix</keyword>
<protein>
    <submittedName>
        <fullName evidence="2">Uncharacterized protein</fullName>
    </submittedName>
</protein>
<feature type="transmembrane region" description="Helical" evidence="1">
    <location>
        <begin position="130"/>
        <end position="148"/>
    </location>
</feature>
<gene>
    <name evidence="2" type="ORF">PL2TA16_01326</name>
</gene>
<dbReference type="GeneID" id="29918963"/>
<name>V4HJF3_PSEL2</name>
<accession>V4HJF3</accession>
<dbReference type="EMBL" id="AUSV01000133">
    <property type="protein sequence ID" value="ESP90935.1"/>
    <property type="molecule type" value="Genomic_DNA"/>
</dbReference>
<keyword evidence="1" id="KW-0812">Transmembrane</keyword>
<comment type="caution">
    <text evidence="2">The sequence shown here is derived from an EMBL/GenBank/DDBJ whole genome shotgun (WGS) entry which is preliminary data.</text>
</comment>
<evidence type="ECO:0000256" key="1">
    <source>
        <dbReference type="SAM" id="Phobius"/>
    </source>
</evidence>
<organism evidence="2 3">
    <name type="scientific">Pseudoalteromonas luteoviolacea (strain 2ta16)</name>
    <dbReference type="NCBI Taxonomy" id="1353533"/>
    <lineage>
        <taxon>Bacteria</taxon>
        <taxon>Pseudomonadati</taxon>
        <taxon>Pseudomonadota</taxon>
        <taxon>Gammaproteobacteria</taxon>
        <taxon>Alteromonadales</taxon>
        <taxon>Pseudoalteromonadaceae</taxon>
        <taxon>Pseudoalteromonas</taxon>
    </lineage>
</organism>
<dbReference type="RefSeq" id="WP_023401581.1">
    <property type="nucleotide sequence ID" value="NZ_AUSV01000133.1"/>
</dbReference>
<dbReference type="Proteomes" id="UP000017820">
    <property type="component" value="Unassembled WGS sequence"/>
</dbReference>
<evidence type="ECO:0000313" key="3">
    <source>
        <dbReference type="Proteomes" id="UP000017820"/>
    </source>
</evidence>
<evidence type="ECO:0000313" key="2">
    <source>
        <dbReference type="EMBL" id="ESP90935.1"/>
    </source>
</evidence>
<keyword evidence="1" id="KW-0472">Membrane</keyword>
<dbReference type="AlphaFoldDB" id="V4HJF3"/>
<proteinExistence type="predicted"/>
<reference evidence="2 3" key="1">
    <citation type="submission" date="2013-07" db="EMBL/GenBank/DDBJ databases">
        <title>Draft genome sequence of Pseudoalteromonas luteoviolacea 2ta16.</title>
        <authorList>
            <person name="Allen E.E."/>
            <person name="Azam F."/>
            <person name="Podell S."/>
        </authorList>
    </citation>
    <scope>NUCLEOTIDE SEQUENCE [LARGE SCALE GENOMIC DNA]</scope>
    <source>
        <strain evidence="2 3">2ta16</strain>
    </source>
</reference>
<feature type="transmembrane region" description="Helical" evidence="1">
    <location>
        <begin position="107"/>
        <end position="124"/>
    </location>
</feature>